<comment type="caution">
    <text evidence="1">The sequence shown here is derived from an EMBL/GenBank/DDBJ whole genome shotgun (WGS) entry which is preliminary data.</text>
</comment>
<reference evidence="1 2" key="1">
    <citation type="journal article" date="2019" name="Extremophiles">
        <title>Biogeography of thermophiles and predominance of Thermus scotoductus in domestic water heaters.</title>
        <authorList>
            <person name="Wilpiszeski R.L."/>
            <person name="Zhang Z."/>
            <person name="House C.H."/>
        </authorList>
    </citation>
    <scope>NUCLEOTIDE SEQUENCE [LARGE SCALE GENOMIC DNA]</scope>
    <source>
        <strain evidence="1 2">34_S34</strain>
    </source>
</reference>
<proteinExistence type="predicted"/>
<dbReference type="RefSeq" id="WP_126201039.1">
    <property type="nucleotide sequence ID" value="NZ_PELP01000561.1"/>
</dbReference>
<dbReference type="EMBL" id="PELP01000561">
    <property type="protein sequence ID" value="RTG99943.1"/>
    <property type="molecule type" value="Genomic_DNA"/>
</dbReference>
<name>A0A430QXU3_THESC</name>
<dbReference type="Proteomes" id="UP000286734">
    <property type="component" value="Unassembled WGS sequence"/>
</dbReference>
<evidence type="ECO:0000313" key="1">
    <source>
        <dbReference type="EMBL" id="RTG99943.1"/>
    </source>
</evidence>
<organism evidence="1 2">
    <name type="scientific">Thermus scotoductus</name>
    <dbReference type="NCBI Taxonomy" id="37636"/>
    <lineage>
        <taxon>Bacteria</taxon>
        <taxon>Thermotogati</taxon>
        <taxon>Deinococcota</taxon>
        <taxon>Deinococci</taxon>
        <taxon>Thermales</taxon>
        <taxon>Thermaceae</taxon>
        <taxon>Thermus</taxon>
    </lineage>
</organism>
<gene>
    <name evidence="1" type="ORF">CSW47_14715</name>
</gene>
<sequence length="181" mass="20605">MRVRTVDEIVEELWSTLCLHHELPEDFPYVQVWGVNPEELSHALVSYAYRGDPEDREVVTRALGRILRDVREKGWHILVFTVFDGWVYYEGYTPAPGERFLVPSGDTPWEVLSTLEARGVRFRRQGRRVVVAPAELAKDTFRAVEHLLPLVLSVLEDGEEVGAGEVLRRLQGTLSAPRAQA</sequence>
<dbReference type="AlphaFoldDB" id="A0A430QXU3"/>
<accession>A0A430QXU3</accession>
<evidence type="ECO:0000313" key="2">
    <source>
        <dbReference type="Proteomes" id="UP000286734"/>
    </source>
</evidence>
<protein>
    <submittedName>
        <fullName evidence="1">Uncharacterized protein</fullName>
    </submittedName>
</protein>